<gene>
    <name evidence="7" type="ORF">EJA03_06380</name>
</gene>
<dbReference type="Proteomes" id="UP000269041">
    <property type="component" value="Unassembled WGS sequence"/>
</dbReference>
<sequence length="112" mass="12711">MELLNKHKLDQLASEIGTSNVPILLDIFLNEMTQYIDALNDDDRDQEAYLKEISHALKSSAASFGAESLCAFAIEIDAKSKLDEVLDVTEEQEKMIALLYETQQRYKTLLDK</sequence>
<feature type="modified residue" description="Phosphohistidine" evidence="5">
    <location>
        <position position="55"/>
    </location>
</feature>
<dbReference type="Pfam" id="PF01627">
    <property type="entry name" value="Hpt"/>
    <property type="match status" value="1"/>
</dbReference>
<dbReference type="AlphaFoldDB" id="A0A3R9L325"/>
<accession>A0A3R9L325</accession>
<evidence type="ECO:0000256" key="5">
    <source>
        <dbReference type="PROSITE-ProRule" id="PRU00110"/>
    </source>
</evidence>
<evidence type="ECO:0000256" key="3">
    <source>
        <dbReference type="ARBA" id="ARBA00022553"/>
    </source>
</evidence>
<evidence type="ECO:0000259" key="6">
    <source>
        <dbReference type="PROSITE" id="PS50894"/>
    </source>
</evidence>
<evidence type="ECO:0000256" key="2">
    <source>
        <dbReference type="ARBA" id="ARBA00017260"/>
    </source>
</evidence>
<proteinExistence type="predicted"/>
<dbReference type="InterPro" id="IPR036641">
    <property type="entry name" value="HPT_dom_sf"/>
</dbReference>
<comment type="subunit">
    <text evidence="1">Monomer.</text>
</comment>
<feature type="domain" description="HPt" evidence="6">
    <location>
        <begin position="13"/>
        <end position="112"/>
    </location>
</feature>
<dbReference type="EMBL" id="RSFA01000020">
    <property type="protein sequence ID" value="RSD31896.1"/>
    <property type="molecule type" value="Genomic_DNA"/>
</dbReference>
<dbReference type="GO" id="GO:0004672">
    <property type="term" value="F:protein kinase activity"/>
    <property type="evidence" value="ECO:0007669"/>
    <property type="project" value="UniProtKB-ARBA"/>
</dbReference>
<keyword evidence="8" id="KW-1185">Reference proteome</keyword>
<keyword evidence="4" id="KW-0902">Two-component regulatory system</keyword>
<dbReference type="Gene3D" id="1.20.120.160">
    <property type="entry name" value="HPT domain"/>
    <property type="match status" value="1"/>
</dbReference>
<dbReference type="SUPFAM" id="SSF47226">
    <property type="entry name" value="Histidine-containing phosphotransfer domain, HPT domain"/>
    <property type="match status" value="1"/>
</dbReference>
<comment type="caution">
    <text evidence="7">The sequence shown here is derived from an EMBL/GenBank/DDBJ whole genome shotgun (WGS) entry which is preliminary data.</text>
</comment>
<organism evidence="7 8">
    <name type="scientific">Vibrio pectenicida</name>
    <dbReference type="NCBI Taxonomy" id="62763"/>
    <lineage>
        <taxon>Bacteria</taxon>
        <taxon>Pseudomonadati</taxon>
        <taxon>Pseudomonadota</taxon>
        <taxon>Gammaproteobacteria</taxon>
        <taxon>Vibrionales</taxon>
        <taxon>Vibrionaceae</taxon>
        <taxon>Vibrio</taxon>
    </lineage>
</organism>
<evidence type="ECO:0000256" key="1">
    <source>
        <dbReference type="ARBA" id="ARBA00011245"/>
    </source>
</evidence>
<reference evidence="7 8" key="1">
    <citation type="submission" date="2018-12" db="EMBL/GenBank/DDBJ databases">
        <title>Genomic taxonomy of the Vibrionaceae family.</title>
        <authorList>
            <person name="Gomez-Gil B."/>
            <person name="Enciso-Ibarra K."/>
        </authorList>
    </citation>
    <scope>NUCLEOTIDE SEQUENCE [LARGE SCALE GENOMIC DNA]</scope>
    <source>
        <strain evidence="7 8">CAIM 594</strain>
    </source>
</reference>
<evidence type="ECO:0000313" key="8">
    <source>
        <dbReference type="Proteomes" id="UP000269041"/>
    </source>
</evidence>
<evidence type="ECO:0000313" key="7">
    <source>
        <dbReference type="EMBL" id="RSD31896.1"/>
    </source>
</evidence>
<evidence type="ECO:0000256" key="4">
    <source>
        <dbReference type="ARBA" id="ARBA00023012"/>
    </source>
</evidence>
<dbReference type="NCBIfam" id="NF041948">
    <property type="entry name" value="Phrelay_LuxU_Vib"/>
    <property type="match status" value="1"/>
</dbReference>
<dbReference type="GO" id="GO:0000160">
    <property type="term" value="P:phosphorelay signal transduction system"/>
    <property type="evidence" value="ECO:0007669"/>
    <property type="project" value="UniProtKB-KW"/>
</dbReference>
<dbReference type="OrthoDB" id="6313555at2"/>
<name>A0A3R9L325_9VIBR</name>
<protein>
    <recommendedName>
        <fullName evidence="2">Phosphorelay protein LuxU</fullName>
    </recommendedName>
</protein>
<dbReference type="RefSeq" id="WP_125320406.1">
    <property type="nucleotide sequence ID" value="NZ_AP024889.1"/>
</dbReference>
<dbReference type="InterPro" id="IPR008207">
    <property type="entry name" value="Sig_transdc_His_kin_Hpt_dom"/>
</dbReference>
<keyword evidence="3 5" id="KW-0597">Phosphoprotein</keyword>
<dbReference type="PROSITE" id="PS50894">
    <property type="entry name" value="HPT"/>
    <property type="match status" value="1"/>
</dbReference>
<dbReference type="InterPro" id="IPR053403">
    <property type="entry name" value="QS_phosphorelay_intermediate"/>
</dbReference>